<protein>
    <submittedName>
        <fullName evidence="1">Uncharacterized protein</fullName>
    </submittedName>
</protein>
<organism evidence="1 2">
    <name type="scientific">Porites evermanni</name>
    <dbReference type="NCBI Taxonomy" id="104178"/>
    <lineage>
        <taxon>Eukaryota</taxon>
        <taxon>Metazoa</taxon>
        <taxon>Cnidaria</taxon>
        <taxon>Anthozoa</taxon>
        <taxon>Hexacorallia</taxon>
        <taxon>Scleractinia</taxon>
        <taxon>Fungiina</taxon>
        <taxon>Poritidae</taxon>
        <taxon>Porites</taxon>
    </lineage>
</organism>
<evidence type="ECO:0000313" key="2">
    <source>
        <dbReference type="Proteomes" id="UP001159427"/>
    </source>
</evidence>
<proteinExistence type="predicted"/>
<keyword evidence="2" id="KW-1185">Reference proteome</keyword>
<dbReference type="EMBL" id="CALNXI010000724">
    <property type="protein sequence ID" value="CAH3040784.1"/>
    <property type="molecule type" value="Genomic_DNA"/>
</dbReference>
<name>A0ABN8N160_9CNID</name>
<sequence>MADLVPYSLLQRYLPGITEYRVKTARQHTVQHGRGSAVLISKSPRMRVHASTYGTIPDHCIAYALSDPKDVHLRND</sequence>
<reference evidence="1 2" key="1">
    <citation type="submission" date="2022-05" db="EMBL/GenBank/DDBJ databases">
        <authorList>
            <consortium name="Genoscope - CEA"/>
            <person name="William W."/>
        </authorList>
    </citation>
    <scope>NUCLEOTIDE SEQUENCE [LARGE SCALE GENOMIC DNA]</scope>
</reference>
<gene>
    <name evidence="1" type="ORF">PEVE_00040126</name>
</gene>
<comment type="caution">
    <text evidence="1">The sequence shown here is derived from an EMBL/GenBank/DDBJ whole genome shotgun (WGS) entry which is preliminary data.</text>
</comment>
<dbReference type="Proteomes" id="UP001159427">
    <property type="component" value="Unassembled WGS sequence"/>
</dbReference>
<accession>A0ABN8N160</accession>
<evidence type="ECO:0000313" key="1">
    <source>
        <dbReference type="EMBL" id="CAH3040784.1"/>
    </source>
</evidence>